<dbReference type="SUPFAM" id="SSF53474">
    <property type="entry name" value="alpha/beta-Hydrolases"/>
    <property type="match status" value="1"/>
</dbReference>
<evidence type="ECO:0000313" key="6">
    <source>
        <dbReference type="EMBL" id="OCK74951.1"/>
    </source>
</evidence>
<comment type="similarity">
    <text evidence="1">Belongs to the AB hydrolase superfamily. MetX family.</text>
</comment>
<dbReference type="Gene3D" id="3.40.50.1820">
    <property type="entry name" value="alpha/beta hydrolase"/>
    <property type="match status" value="1"/>
</dbReference>
<evidence type="ECO:0000313" key="7">
    <source>
        <dbReference type="Proteomes" id="UP000250266"/>
    </source>
</evidence>
<gene>
    <name evidence="6" type="ORF">K432DRAFT_409439</name>
</gene>
<organism evidence="6 7">
    <name type="scientific">Lepidopterella palustris CBS 459.81</name>
    <dbReference type="NCBI Taxonomy" id="1314670"/>
    <lineage>
        <taxon>Eukaryota</taxon>
        <taxon>Fungi</taxon>
        <taxon>Dikarya</taxon>
        <taxon>Ascomycota</taxon>
        <taxon>Pezizomycotina</taxon>
        <taxon>Dothideomycetes</taxon>
        <taxon>Pleosporomycetidae</taxon>
        <taxon>Mytilinidiales</taxon>
        <taxon>Argynnaceae</taxon>
        <taxon>Lepidopterella</taxon>
    </lineage>
</organism>
<evidence type="ECO:0000259" key="5">
    <source>
        <dbReference type="Pfam" id="PF00561"/>
    </source>
</evidence>
<evidence type="ECO:0000256" key="3">
    <source>
        <dbReference type="PIRSR" id="PIRSR000443-1"/>
    </source>
</evidence>
<dbReference type="Pfam" id="PF00561">
    <property type="entry name" value="Abhydrolase_1"/>
    <property type="match status" value="1"/>
</dbReference>
<dbReference type="PIRSF" id="PIRSF000443">
    <property type="entry name" value="Homoser_Ac_trans"/>
    <property type="match status" value="1"/>
</dbReference>
<dbReference type="GO" id="GO:0009092">
    <property type="term" value="P:homoserine metabolic process"/>
    <property type="evidence" value="ECO:0007669"/>
    <property type="project" value="TreeGrafter"/>
</dbReference>
<evidence type="ECO:0000256" key="1">
    <source>
        <dbReference type="ARBA" id="ARBA00006886"/>
    </source>
</evidence>
<dbReference type="PANTHER" id="PTHR32268">
    <property type="entry name" value="HOMOSERINE O-ACETYLTRANSFERASE"/>
    <property type="match status" value="1"/>
</dbReference>
<feature type="active site" evidence="3">
    <location>
        <position position="378"/>
    </location>
</feature>
<dbReference type="PANTHER" id="PTHR32268:SF11">
    <property type="entry name" value="HOMOSERINE O-ACETYLTRANSFERASE"/>
    <property type="match status" value="1"/>
</dbReference>
<dbReference type="GO" id="GO:0009086">
    <property type="term" value="P:methionine biosynthetic process"/>
    <property type="evidence" value="ECO:0007669"/>
    <property type="project" value="TreeGrafter"/>
</dbReference>
<feature type="domain" description="AB hydrolase-1" evidence="5">
    <location>
        <begin position="58"/>
        <end position="411"/>
    </location>
</feature>
<feature type="active site" description="Nucleophile" evidence="3">
    <location>
        <position position="154"/>
    </location>
</feature>
<dbReference type="HAMAP" id="MF_00296">
    <property type="entry name" value="MetX_acyltransf"/>
    <property type="match status" value="1"/>
</dbReference>
<keyword evidence="7" id="KW-1185">Reference proteome</keyword>
<feature type="active site" evidence="3">
    <location>
        <position position="407"/>
    </location>
</feature>
<dbReference type="NCBIfam" id="TIGR01392">
    <property type="entry name" value="homoserO_Ac_trn"/>
    <property type="match status" value="1"/>
</dbReference>
<accession>A0A8E2E0K3</accession>
<evidence type="ECO:0000256" key="2">
    <source>
        <dbReference type="ARBA" id="ARBA00022679"/>
    </source>
</evidence>
<dbReference type="GO" id="GO:0004414">
    <property type="term" value="F:homoserine O-acetyltransferase activity"/>
    <property type="evidence" value="ECO:0007669"/>
    <property type="project" value="TreeGrafter"/>
</dbReference>
<dbReference type="AlphaFoldDB" id="A0A8E2E0K3"/>
<dbReference type="EMBL" id="KV745386">
    <property type="protein sequence ID" value="OCK74951.1"/>
    <property type="molecule type" value="Genomic_DNA"/>
</dbReference>
<dbReference type="InterPro" id="IPR000073">
    <property type="entry name" value="AB_hydrolase_1"/>
</dbReference>
<reference evidence="6 7" key="1">
    <citation type="journal article" date="2016" name="Nat. Commun.">
        <title>Ectomycorrhizal ecology is imprinted in the genome of the dominant symbiotic fungus Cenococcum geophilum.</title>
        <authorList>
            <consortium name="DOE Joint Genome Institute"/>
            <person name="Peter M."/>
            <person name="Kohler A."/>
            <person name="Ohm R.A."/>
            <person name="Kuo A."/>
            <person name="Krutzmann J."/>
            <person name="Morin E."/>
            <person name="Arend M."/>
            <person name="Barry K.W."/>
            <person name="Binder M."/>
            <person name="Choi C."/>
            <person name="Clum A."/>
            <person name="Copeland A."/>
            <person name="Grisel N."/>
            <person name="Haridas S."/>
            <person name="Kipfer T."/>
            <person name="LaButti K."/>
            <person name="Lindquist E."/>
            <person name="Lipzen A."/>
            <person name="Maire R."/>
            <person name="Meier B."/>
            <person name="Mihaltcheva S."/>
            <person name="Molinier V."/>
            <person name="Murat C."/>
            <person name="Poggeler S."/>
            <person name="Quandt C.A."/>
            <person name="Sperisen C."/>
            <person name="Tritt A."/>
            <person name="Tisserant E."/>
            <person name="Crous P.W."/>
            <person name="Henrissat B."/>
            <person name="Nehls U."/>
            <person name="Egli S."/>
            <person name="Spatafora J.W."/>
            <person name="Grigoriev I.V."/>
            <person name="Martin F.M."/>
        </authorList>
    </citation>
    <scope>NUCLEOTIDE SEQUENCE [LARGE SCALE GENOMIC DNA]</scope>
    <source>
        <strain evidence="6 7">CBS 459.81</strain>
    </source>
</reference>
<evidence type="ECO:0000256" key="4">
    <source>
        <dbReference type="SAM" id="MobiDB-lite"/>
    </source>
</evidence>
<protein>
    <submittedName>
        <fullName evidence="6">Homoserine O-acetyltransferase</fullName>
    </submittedName>
</protein>
<dbReference type="OrthoDB" id="191364at2759"/>
<feature type="region of interest" description="Disordered" evidence="4">
    <location>
        <begin position="257"/>
        <end position="298"/>
    </location>
</feature>
<dbReference type="InterPro" id="IPR008220">
    <property type="entry name" value="HAT_MetX-like"/>
</dbReference>
<dbReference type="Proteomes" id="UP000250266">
    <property type="component" value="Unassembled WGS sequence"/>
</dbReference>
<name>A0A8E2E0K3_9PEZI</name>
<proteinExistence type="inferred from homology"/>
<sequence length="462" mass="51071">MDIIGLYHSAEQQNYYGALVQNQKLAVLQSFTLECGHQLQSVPIAYKTWGKLNECRNNVLVLCHALSGSSDAEDWWQPLMGSGKALDYQRFFIVCANMLGSPYGSASPVTMNPETGRAYGPDFPQTSIRDDVRIQKILLDALGVSEVAAVIGGSMGGMAALEWPLSTPSGYVKNIIPITTSAYHSAWGISWGEAQRLCIYADANYKNGWYMPVPSGQPSKGLGAARMIAMLTYRSYDSFELRFSRRIATKKKCTPREYVSGLSTPPSDAGNELQETCSKGGRNAKRPKSESESNSNGYSRPIFAAQSYMQYQAEKFLKRFDANCYIHLTAKMDTHDVTRDRLPQSRDANALIPPSNSDLKYVFRGVPSKALVISVESDVLFRSEQQIQLANCLPDAKFLNINSSDGHDGFLLEFDALGAAITNHLRSQCPWLYTDDSQDTKKDTDPKAVVSSVFGEAELEDF</sequence>
<keyword evidence="2 6" id="KW-0808">Transferase</keyword>
<dbReference type="InterPro" id="IPR029058">
    <property type="entry name" value="AB_hydrolase_fold"/>
</dbReference>